<protein>
    <submittedName>
        <fullName evidence="2">Coiled-coil domain-containing protein 130</fullName>
    </submittedName>
</protein>
<accession>A0A0C2IS38</accession>
<organism evidence="2 3">
    <name type="scientific">Thelohanellus kitauei</name>
    <name type="common">Myxosporean</name>
    <dbReference type="NCBI Taxonomy" id="669202"/>
    <lineage>
        <taxon>Eukaryota</taxon>
        <taxon>Metazoa</taxon>
        <taxon>Cnidaria</taxon>
        <taxon>Myxozoa</taxon>
        <taxon>Myxosporea</taxon>
        <taxon>Bivalvulida</taxon>
        <taxon>Platysporina</taxon>
        <taxon>Myxobolidae</taxon>
        <taxon>Thelohanellus</taxon>
    </lineage>
</organism>
<comment type="caution">
    <text evidence="2">The sequence shown here is derived from an EMBL/GenBank/DDBJ whole genome shotgun (WGS) entry which is preliminary data.</text>
</comment>
<dbReference type="GO" id="GO:0000398">
    <property type="term" value="P:mRNA splicing, via spliceosome"/>
    <property type="evidence" value="ECO:0007669"/>
    <property type="project" value="InterPro"/>
</dbReference>
<dbReference type="Proteomes" id="UP000031668">
    <property type="component" value="Unassembled WGS sequence"/>
</dbReference>
<evidence type="ECO:0000313" key="3">
    <source>
        <dbReference type="Proteomes" id="UP000031668"/>
    </source>
</evidence>
<proteinExistence type="inferred from homology"/>
<dbReference type="GO" id="GO:0005684">
    <property type="term" value="C:U2-type spliceosomal complex"/>
    <property type="evidence" value="ECO:0007669"/>
    <property type="project" value="TreeGrafter"/>
</dbReference>
<dbReference type="OMA" id="KFRERPK"/>
<dbReference type="PANTHER" id="PTHR12111">
    <property type="entry name" value="SPLICING FACTOR YJU2"/>
    <property type="match status" value="1"/>
</dbReference>
<name>A0A0C2IS38_THEKT</name>
<keyword evidence="3" id="KW-1185">Reference proteome</keyword>
<gene>
    <name evidence="2" type="ORF">RF11_07981</name>
</gene>
<dbReference type="AlphaFoldDB" id="A0A0C2IS38"/>
<dbReference type="OrthoDB" id="360327at2759"/>
<dbReference type="Pfam" id="PF04502">
    <property type="entry name" value="Saf4_Yju2"/>
    <property type="match status" value="1"/>
</dbReference>
<dbReference type="InterPro" id="IPR007590">
    <property type="entry name" value="Saf4/Yju2"/>
</dbReference>
<reference evidence="2 3" key="1">
    <citation type="journal article" date="2014" name="Genome Biol. Evol.">
        <title>The genome of the myxosporean Thelohanellus kitauei shows adaptations to nutrient acquisition within its fish host.</title>
        <authorList>
            <person name="Yang Y."/>
            <person name="Xiong J."/>
            <person name="Zhou Z."/>
            <person name="Huo F."/>
            <person name="Miao W."/>
            <person name="Ran C."/>
            <person name="Liu Y."/>
            <person name="Zhang J."/>
            <person name="Feng J."/>
            <person name="Wang M."/>
            <person name="Wang M."/>
            <person name="Wang L."/>
            <person name="Yao B."/>
        </authorList>
    </citation>
    <scope>NUCLEOTIDE SEQUENCE [LARGE SCALE GENOMIC DNA]</scope>
    <source>
        <strain evidence="2">Wuqing</strain>
    </source>
</reference>
<evidence type="ECO:0000256" key="1">
    <source>
        <dbReference type="ARBA" id="ARBA00005595"/>
    </source>
</evidence>
<sequence length="135" mass="16239">MSERKAVNKYYPPEWRPEMGSINYYRKSLKFRERPKDQEERDPVFVIRFEMPFNIWCNGCNQHVGMGVRYNAQKKSIGKYFTTPMYKFRMKCHLCDNHFEIRTDPQNNDYVILSGARRKEERWDPKDSGAIELTG</sequence>
<dbReference type="GO" id="GO:0071014">
    <property type="term" value="C:post-mRNA release spliceosomal complex"/>
    <property type="evidence" value="ECO:0007669"/>
    <property type="project" value="TreeGrafter"/>
</dbReference>
<evidence type="ECO:0000313" key="2">
    <source>
        <dbReference type="EMBL" id="KII68259.1"/>
    </source>
</evidence>
<comment type="similarity">
    <text evidence="1">Belongs to the CWC16 family.</text>
</comment>
<dbReference type="PANTHER" id="PTHR12111:SF2">
    <property type="entry name" value="SPLICING FACTOR YJU2B-RELATED"/>
    <property type="match status" value="1"/>
</dbReference>
<dbReference type="EMBL" id="JWZT01002878">
    <property type="protein sequence ID" value="KII68259.1"/>
    <property type="molecule type" value="Genomic_DNA"/>
</dbReference>